<dbReference type="AlphaFoldDB" id="F0W688"/>
<sequence length="164" mass="18384">MAEAIKPTRSSSSPSMDGLPAAFYQVDPEAFGGCLMNVFKFQLQSGSRSDLGSSRPIASFLCRCKVLSKVLAHRLQRFLPKLEHQDEKPFVRGRSLYHHIRHLAIIQGLVAKSQQRSLGNFGGLWEGLLTESIGRTCFVFWKKWALEKVVSTGSVFCTPIQRRS</sequence>
<reference evidence="1" key="1">
    <citation type="journal article" date="2011" name="PLoS Biol.">
        <title>Gene gain and loss during evolution of obligate parasitism in the white rust pathogen of Arabidopsis thaliana.</title>
        <authorList>
            <person name="Kemen E."/>
            <person name="Gardiner A."/>
            <person name="Schultz-Larsen T."/>
            <person name="Kemen A.C."/>
            <person name="Balmuth A.L."/>
            <person name="Robert-Seilaniantz A."/>
            <person name="Bailey K."/>
            <person name="Holub E."/>
            <person name="Studholme D.J."/>
            <person name="Maclean D."/>
            <person name="Jones J.D."/>
        </authorList>
    </citation>
    <scope>NUCLEOTIDE SEQUENCE</scope>
</reference>
<protein>
    <submittedName>
        <fullName evidence="1">AlNc14C24G2387 protein</fullName>
    </submittedName>
</protein>
<evidence type="ECO:0000313" key="1">
    <source>
        <dbReference type="EMBL" id="CCA16630.1"/>
    </source>
</evidence>
<gene>
    <name evidence="1" type="primary">AlNc14C24G2387</name>
    <name evidence="1" type="ORF">ALNC14_027730</name>
</gene>
<proteinExistence type="predicted"/>
<reference evidence="1" key="2">
    <citation type="submission" date="2011-02" db="EMBL/GenBank/DDBJ databases">
        <authorList>
            <person name="MacLean D."/>
        </authorList>
    </citation>
    <scope>NUCLEOTIDE SEQUENCE</scope>
</reference>
<accession>F0W688</accession>
<dbReference type="HOGENOM" id="CLU_1621996_0_0_1"/>
<organism evidence="1">
    <name type="scientific">Albugo laibachii Nc14</name>
    <dbReference type="NCBI Taxonomy" id="890382"/>
    <lineage>
        <taxon>Eukaryota</taxon>
        <taxon>Sar</taxon>
        <taxon>Stramenopiles</taxon>
        <taxon>Oomycota</taxon>
        <taxon>Peronosporomycetes</taxon>
        <taxon>Albuginales</taxon>
        <taxon>Albuginaceae</taxon>
        <taxon>Albugo</taxon>
    </lineage>
</organism>
<name>F0W688_9STRA</name>
<dbReference type="EMBL" id="FR824069">
    <property type="protein sequence ID" value="CCA16630.1"/>
    <property type="molecule type" value="Genomic_DNA"/>
</dbReference>